<keyword evidence="3" id="KW-1185">Reference proteome</keyword>
<feature type="domain" description="Asparagine synthetase" evidence="1">
    <location>
        <begin position="111"/>
        <end position="224"/>
    </location>
</feature>
<dbReference type="Pfam" id="PF00733">
    <property type="entry name" value="Asn_synthase"/>
    <property type="match status" value="1"/>
</dbReference>
<protein>
    <submittedName>
        <fullName evidence="2">Asparagine synthase-related protein</fullName>
    </submittedName>
</protein>
<reference evidence="2 3" key="1">
    <citation type="submission" date="2024-06" db="EMBL/GenBank/DDBJ databases">
        <title>The Natural Products Discovery Center: Release of the First 8490 Sequenced Strains for Exploring Actinobacteria Biosynthetic Diversity.</title>
        <authorList>
            <person name="Kalkreuter E."/>
            <person name="Kautsar S.A."/>
            <person name="Yang D."/>
            <person name="Bader C.D."/>
            <person name="Teijaro C.N."/>
            <person name="Fluegel L."/>
            <person name="Davis C.M."/>
            <person name="Simpson J.R."/>
            <person name="Lauterbach L."/>
            <person name="Steele A.D."/>
            <person name="Gui C."/>
            <person name="Meng S."/>
            <person name="Li G."/>
            <person name="Viehrig K."/>
            <person name="Ye F."/>
            <person name="Su P."/>
            <person name="Kiefer A.F."/>
            <person name="Nichols A."/>
            <person name="Cepeda A.J."/>
            <person name="Yan W."/>
            <person name="Fan B."/>
            <person name="Jiang Y."/>
            <person name="Adhikari A."/>
            <person name="Zheng C.-J."/>
            <person name="Schuster L."/>
            <person name="Cowan T.M."/>
            <person name="Smanski M.J."/>
            <person name="Chevrette M.G."/>
            <person name="De Carvalho L.P.S."/>
            <person name="Shen B."/>
        </authorList>
    </citation>
    <scope>NUCLEOTIDE SEQUENCE [LARGE SCALE GENOMIC DNA]</scope>
    <source>
        <strain evidence="2 3">NPDC000234</strain>
    </source>
</reference>
<evidence type="ECO:0000313" key="2">
    <source>
        <dbReference type="EMBL" id="MER7178864.1"/>
    </source>
</evidence>
<evidence type="ECO:0000259" key="1">
    <source>
        <dbReference type="Pfam" id="PF00733"/>
    </source>
</evidence>
<accession>A0ABV1WRB6</accession>
<name>A0ABV1WRB6_9ACTN</name>
<proteinExistence type="predicted"/>
<gene>
    <name evidence="2" type="ORF">ABT404_05170</name>
</gene>
<comment type="caution">
    <text evidence="2">The sequence shown here is derived from an EMBL/GenBank/DDBJ whole genome shotgun (WGS) entry which is preliminary data.</text>
</comment>
<dbReference type="RefSeq" id="WP_350777574.1">
    <property type="nucleotide sequence ID" value="NZ_JBEPEK010000023.1"/>
</dbReference>
<dbReference type="Proteomes" id="UP001474181">
    <property type="component" value="Unassembled WGS sequence"/>
</dbReference>
<organism evidence="2 3">
    <name type="scientific">Streptomyces hyaluromycini</name>
    <dbReference type="NCBI Taxonomy" id="1377993"/>
    <lineage>
        <taxon>Bacteria</taxon>
        <taxon>Bacillati</taxon>
        <taxon>Actinomycetota</taxon>
        <taxon>Actinomycetes</taxon>
        <taxon>Kitasatosporales</taxon>
        <taxon>Streptomycetaceae</taxon>
        <taxon>Streptomyces</taxon>
    </lineage>
</organism>
<feature type="non-terminal residue" evidence="2">
    <location>
        <position position="1"/>
    </location>
</feature>
<evidence type="ECO:0000313" key="3">
    <source>
        <dbReference type="Proteomes" id="UP001474181"/>
    </source>
</evidence>
<sequence length="237" mass="24895">NEAPGPLWKAVQDAARGRSLAMARAAEAVAHGRVSGDGLGTWMWCPVGPAAGWLTEQGRETVSQMLDESGRAVGDVDAGEWDDWSALTHNGSVLRDSAPVFAEHGIAQQASPFLDNETVRACLSIGAGERRCPGAYKPLLALALPDLPAWLVGRDSKGHFGPLLYQGLRARQQQLHELIDASALVTAGLIDAVPVHATLTGMVSGAGRQPLPALENFLTISWWLSRAAVPAAAGGGR</sequence>
<dbReference type="InterPro" id="IPR001962">
    <property type="entry name" value="Asn_synthase"/>
</dbReference>
<dbReference type="EMBL" id="JBEPEK010000023">
    <property type="protein sequence ID" value="MER7178864.1"/>
    <property type="molecule type" value="Genomic_DNA"/>
</dbReference>